<organism evidence="3 4">
    <name type="scientific">Burkholderia ubonensis</name>
    <dbReference type="NCBI Taxonomy" id="101571"/>
    <lineage>
        <taxon>Bacteria</taxon>
        <taxon>Pseudomonadati</taxon>
        <taxon>Pseudomonadota</taxon>
        <taxon>Betaproteobacteria</taxon>
        <taxon>Burkholderiales</taxon>
        <taxon>Burkholderiaceae</taxon>
        <taxon>Burkholderia</taxon>
        <taxon>Burkholderia cepacia complex</taxon>
    </lineage>
</organism>
<dbReference type="InterPro" id="IPR011706">
    <property type="entry name" value="Cu-oxidase_C"/>
</dbReference>
<dbReference type="SUPFAM" id="SSF49503">
    <property type="entry name" value="Cupredoxins"/>
    <property type="match status" value="2"/>
</dbReference>
<name>A0A108C9D1_9BURK</name>
<evidence type="ECO:0000256" key="1">
    <source>
        <dbReference type="ARBA" id="ARBA00004418"/>
    </source>
</evidence>
<comment type="subcellular location">
    <subcellularLocation>
        <location evidence="1">Periplasm</location>
    </subcellularLocation>
</comment>
<dbReference type="CDD" id="cd13891">
    <property type="entry name" value="CuRO_3_CotA_like"/>
    <property type="match status" value="1"/>
</dbReference>
<dbReference type="InterPro" id="IPR008972">
    <property type="entry name" value="Cupredoxin"/>
</dbReference>
<accession>A0A108C9D1</accession>
<dbReference type="PANTHER" id="PTHR48267:SF1">
    <property type="entry name" value="BILIRUBIN OXIDASE"/>
    <property type="match status" value="1"/>
</dbReference>
<dbReference type="AlphaFoldDB" id="A0A108C9D1"/>
<dbReference type="Gene3D" id="2.60.40.420">
    <property type="entry name" value="Cupredoxins - blue copper proteins"/>
    <property type="match status" value="3"/>
</dbReference>
<sequence length="475" mass="52014">MLWYHDHAVGLTRINAYAGIASAYVITDDYEALTMTAGYNVPGPLDPRTKYLIFQDKVFVDSDGAMEIKDPTWQTIMPNSRAGDLWYAHSYEPARWELGAGGSPPNPSVIAEFFGDTILVNGTVSPFLEVEQRQYRFRLLNACNARFLSPRLVYARGASGTEPNPNAAGPAFIQIGNEAGFLPAPAMLNGPQQPTLLVAPAERADIIVDFRNVPAGSILILYNDAPAPFPKGDARNDYYPENPKTPSSLPGFSPNTRTLLQIRVKQSVGAADPIVRLPATNMQNPNDGPFLVSQQPGVPTQPPAGVLVRRLTLNETFDAFGRLIQMLGTDQQPDPGSTKRATFGRPYESAQTEVVTAGSVEVWEILNLTGDTHPIHFHLVNVQVLSRQAFSAKTYSGGAPNYLGPLMAPDLNELGWKETVRMNPGEVTRVIMKFGLSGVPFAVPPSPRTGGNEYVWHCHILEHEEHDMMRPLIVT</sequence>
<dbReference type="GO" id="GO:0042597">
    <property type="term" value="C:periplasmic space"/>
    <property type="evidence" value="ECO:0007669"/>
    <property type="project" value="UniProtKB-SubCell"/>
</dbReference>
<evidence type="ECO:0000259" key="2">
    <source>
        <dbReference type="Pfam" id="PF07731"/>
    </source>
</evidence>
<gene>
    <name evidence="3" type="ORF">WM16_21010</name>
</gene>
<reference evidence="3 4" key="1">
    <citation type="submission" date="2015-11" db="EMBL/GenBank/DDBJ databases">
        <title>Expanding the genomic diversity of Burkholderia species for the development of highly accurate diagnostics.</title>
        <authorList>
            <person name="Sahl J."/>
            <person name="Keim P."/>
            <person name="Wagner D."/>
        </authorList>
    </citation>
    <scope>NUCLEOTIDE SEQUENCE [LARGE SCALE GENOMIC DNA]</scope>
    <source>
        <strain evidence="3 4">MSMB782WGS</strain>
    </source>
</reference>
<dbReference type="EMBL" id="LPLU01000106">
    <property type="protein sequence ID" value="KWK70472.1"/>
    <property type="molecule type" value="Genomic_DNA"/>
</dbReference>
<proteinExistence type="predicted"/>
<dbReference type="GO" id="GO:0016491">
    <property type="term" value="F:oxidoreductase activity"/>
    <property type="evidence" value="ECO:0007669"/>
    <property type="project" value="InterPro"/>
</dbReference>
<dbReference type="GO" id="GO:0005507">
    <property type="term" value="F:copper ion binding"/>
    <property type="evidence" value="ECO:0007669"/>
    <property type="project" value="InterPro"/>
</dbReference>
<evidence type="ECO:0000313" key="4">
    <source>
        <dbReference type="Proteomes" id="UP000065504"/>
    </source>
</evidence>
<comment type="caution">
    <text evidence="3">The sequence shown here is derived from an EMBL/GenBank/DDBJ whole genome shotgun (WGS) entry which is preliminary data.</text>
</comment>
<dbReference type="Pfam" id="PF07731">
    <property type="entry name" value="Cu-oxidase_2"/>
    <property type="match status" value="1"/>
</dbReference>
<dbReference type="PANTHER" id="PTHR48267">
    <property type="entry name" value="CUPREDOXIN SUPERFAMILY PROTEIN"/>
    <property type="match status" value="1"/>
</dbReference>
<evidence type="ECO:0000313" key="3">
    <source>
        <dbReference type="EMBL" id="KWK70472.1"/>
    </source>
</evidence>
<feature type="domain" description="Plastocyanin-like" evidence="2">
    <location>
        <begin position="343"/>
        <end position="474"/>
    </location>
</feature>
<dbReference type="Proteomes" id="UP000065504">
    <property type="component" value="Unassembled WGS sequence"/>
</dbReference>
<dbReference type="InterPro" id="IPR045087">
    <property type="entry name" value="Cu-oxidase_fam"/>
</dbReference>
<protein>
    <recommendedName>
        <fullName evidence="2">Plastocyanin-like domain-containing protein</fullName>
    </recommendedName>
</protein>